<comment type="caution">
    <text evidence="1">The sequence shown here is derived from an EMBL/GenBank/DDBJ whole genome shotgun (WGS) entry which is preliminary data.</text>
</comment>
<dbReference type="EMBL" id="FNAJ01000020">
    <property type="protein sequence ID" value="SDF10625.1"/>
    <property type="molecule type" value="Genomic_DNA"/>
</dbReference>
<name>A0ABY0N7X4_9BACT</name>
<proteinExistence type="predicted"/>
<evidence type="ECO:0000313" key="1">
    <source>
        <dbReference type="EMBL" id="SDF10625.1"/>
    </source>
</evidence>
<gene>
    <name evidence="1" type="ORF">SAMN04488504_12047</name>
</gene>
<evidence type="ECO:0000313" key="2">
    <source>
        <dbReference type="Proteomes" id="UP000198717"/>
    </source>
</evidence>
<accession>A0ABY0N7X4</accession>
<protein>
    <submittedName>
        <fullName evidence="1">Uncharacterized protein</fullName>
    </submittedName>
</protein>
<reference evidence="1 2" key="1">
    <citation type="submission" date="2016-10" db="EMBL/GenBank/DDBJ databases">
        <authorList>
            <person name="Varghese N."/>
            <person name="Submissions S."/>
        </authorList>
    </citation>
    <scope>NUCLEOTIDE SEQUENCE [LARGE SCALE GENOMIC DNA]</scope>
    <source>
        <strain evidence="1 2">DSM 2260</strain>
    </source>
</reference>
<dbReference type="Proteomes" id="UP000198717">
    <property type="component" value="Unassembled WGS sequence"/>
</dbReference>
<keyword evidence="2" id="KW-1185">Reference proteome</keyword>
<organism evidence="1 2">
    <name type="scientific">Myxococcus virescens</name>
    <dbReference type="NCBI Taxonomy" id="83456"/>
    <lineage>
        <taxon>Bacteria</taxon>
        <taxon>Pseudomonadati</taxon>
        <taxon>Myxococcota</taxon>
        <taxon>Myxococcia</taxon>
        <taxon>Myxococcales</taxon>
        <taxon>Cystobacterineae</taxon>
        <taxon>Myxococcaceae</taxon>
        <taxon>Myxococcus</taxon>
    </lineage>
</organism>
<sequence>MESTRERTPRLDWVGLLRRTFALDAFDCSWCGGRSRVLAYLMAPGGGAPFWSTWHCPPGLRSWPRHSVHPRARGVEPKHPQSPGSPRPCGLPSEWAAWAACAPRGWHSLCSSPAHSLRVTLQRPFLAPPHQPAALNTAPIHSILHHCLYRSQGHAVLVRRQWRGATPTLGETIGNGHAQDKHAEDFEEIDIGAENLPQFIDGVIQAAQETDERAIALPDERTAYIDHKTEPL</sequence>